<feature type="region of interest" description="Disordered" evidence="1">
    <location>
        <begin position="374"/>
        <end position="396"/>
    </location>
</feature>
<keyword evidence="3" id="KW-1185">Reference proteome</keyword>
<evidence type="ECO:0000256" key="1">
    <source>
        <dbReference type="SAM" id="MobiDB-lite"/>
    </source>
</evidence>
<evidence type="ECO:0000313" key="2">
    <source>
        <dbReference type="EMBL" id="EFN51113.1"/>
    </source>
</evidence>
<protein>
    <submittedName>
        <fullName evidence="2">Uncharacterized protein</fullName>
    </submittedName>
</protein>
<accession>E1ZSY2</accession>
<dbReference type="KEGG" id="cvr:CHLNCDRAFT_141476"/>
<feature type="region of interest" description="Disordered" evidence="1">
    <location>
        <begin position="1"/>
        <end position="88"/>
    </location>
</feature>
<dbReference type="PANTHER" id="PTHR36025:SF1">
    <property type="entry name" value="DIHYDROOROTATE DEHYDROGENASE (DUF3598)"/>
    <property type="match status" value="1"/>
</dbReference>
<feature type="compositionally biased region" description="Low complexity" evidence="1">
    <location>
        <begin position="27"/>
        <end position="45"/>
    </location>
</feature>
<dbReference type="PANTHER" id="PTHR36025">
    <property type="entry name" value="DIHYDROOROTATE DEHYDROGENASE (DUF3598)"/>
    <property type="match status" value="1"/>
</dbReference>
<evidence type="ECO:0000313" key="3">
    <source>
        <dbReference type="Proteomes" id="UP000008141"/>
    </source>
</evidence>
<dbReference type="AlphaFoldDB" id="E1ZSY2"/>
<dbReference type="OrthoDB" id="1929023at2759"/>
<dbReference type="InParanoid" id="E1ZSY2"/>
<organism evidence="3">
    <name type="scientific">Chlorella variabilis</name>
    <name type="common">Green alga</name>
    <dbReference type="NCBI Taxonomy" id="554065"/>
    <lineage>
        <taxon>Eukaryota</taxon>
        <taxon>Viridiplantae</taxon>
        <taxon>Chlorophyta</taxon>
        <taxon>core chlorophytes</taxon>
        <taxon>Trebouxiophyceae</taxon>
        <taxon>Chlorellales</taxon>
        <taxon>Chlorellaceae</taxon>
        <taxon>Chlorella clade</taxon>
        <taxon>Chlorella</taxon>
    </lineage>
</organism>
<dbReference type="GeneID" id="17350526"/>
<dbReference type="RefSeq" id="XP_005843215.1">
    <property type="nucleotide sequence ID" value="XM_005843153.1"/>
</dbReference>
<name>E1ZSY2_CHLVA</name>
<dbReference type="Proteomes" id="UP000008141">
    <property type="component" value="Unassembled WGS sequence"/>
</dbReference>
<dbReference type="EMBL" id="GL433868">
    <property type="protein sequence ID" value="EFN51113.1"/>
    <property type="molecule type" value="Genomic_DNA"/>
</dbReference>
<dbReference type="FunCoup" id="E1ZSY2">
    <property type="interactions" value="344"/>
</dbReference>
<sequence length="521" mass="55407">MSTVIAPPLAPRHPRGAAFRCSANADSKGSSGSSGSSSKGTSNRGSGKGGTARRRGGGGGAPRSRQQQPASAPRKAAPEQPSYLVPPLRMHVKGELSTADRMPAPLWSTFCGVTNGLWCGITAAYSPFTGTWRLAGCWCWCWGQPEPLALDDGRKPLTLLHQCCVEQRVVDEEAGTDSVVRHMARAATPEGLQREMVQGGQLQFPACSTTAAAGGRLAECWDEERFSSEQEGLVVFDGGSYSLGPSVIGSPEEVQAPAQVEFDDMAALAATAALEAAMAAESAVDSLELIAEEGEEGAEEDEGGSGRQVDVEAITAQEQAEFDWTAVVIEHCMQWGGEQRLRIRLTLDTAGGGDGTDLEIQPLRVAVSREAWEGLPGSYNPSSQSDGEAEQQEASRRVLLDSQALTGSWKVFEVSAVTVDDVSMSTGLPAPSTLYTAAETLRSFDVRVPEDGGDGALLRLPHSCGVQLETLRLDNQRRRGLRVSTCWCPQPDMLLVMARLYDADGRLLEVSTSTAIPAQQQ</sequence>
<gene>
    <name evidence="2" type="ORF">CHLNCDRAFT_141476</name>
</gene>
<proteinExistence type="predicted"/>
<reference evidence="2 3" key="1">
    <citation type="journal article" date="2010" name="Plant Cell">
        <title>The Chlorella variabilis NC64A genome reveals adaptation to photosymbiosis, coevolution with viruses, and cryptic sex.</title>
        <authorList>
            <person name="Blanc G."/>
            <person name="Duncan G."/>
            <person name="Agarkova I."/>
            <person name="Borodovsky M."/>
            <person name="Gurnon J."/>
            <person name="Kuo A."/>
            <person name="Lindquist E."/>
            <person name="Lucas S."/>
            <person name="Pangilinan J."/>
            <person name="Polle J."/>
            <person name="Salamov A."/>
            <person name="Terry A."/>
            <person name="Yamada T."/>
            <person name="Dunigan D.D."/>
            <person name="Grigoriev I.V."/>
            <person name="Claverie J.M."/>
            <person name="Van Etten J.L."/>
        </authorList>
    </citation>
    <scope>NUCLEOTIDE SEQUENCE [LARGE SCALE GENOMIC DNA]</scope>
    <source>
        <strain evidence="2 3">NC64A</strain>
    </source>
</reference>
<dbReference type="OMA" id="PPYVYLC"/>
<dbReference type="eggNOG" id="ENOG502QRJC">
    <property type="taxonomic scope" value="Eukaryota"/>
</dbReference>